<protein>
    <recommendedName>
        <fullName evidence="3">Lipid A biosynthesis acyltransferase</fullName>
    </recommendedName>
</protein>
<evidence type="ECO:0000313" key="1">
    <source>
        <dbReference type="EMBL" id="RCN59390.1"/>
    </source>
</evidence>
<organism evidence="1 2">
    <name type="scientific">Acidiferrobacter thiooxydans</name>
    <dbReference type="NCBI Taxonomy" id="163359"/>
    <lineage>
        <taxon>Bacteria</taxon>
        <taxon>Pseudomonadati</taxon>
        <taxon>Pseudomonadota</taxon>
        <taxon>Gammaproteobacteria</taxon>
        <taxon>Acidiferrobacterales</taxon>
        <taxon>Acidiferrobacteraceae</taxon>
        <taxon>Acidiferrobacter</taxon>
    </lineage>
</organism>
<name>A0A368HM65_9GAMM</name>
<sequence>MAQAWFEKRERGSRFGLRAARILALRLGRRTARVLLWPITAYFFWALPEGRAGLRRYYQALDGQQPTRARLFGHYLTFARTILDRVYLLARHRDAPRYEIRGFEAVASYLDHGQGVILLGAHMGSFEAARAAAFLRPELKIQVIMHTGVSRKLAEVLTVLQPEARDSIVPLGGRRRYCGYASFSRRGAWWGSWAIAPSPARPPIPLISWGRRRHSRWDLCGLQPSCAPRYSSLPRSTARRPTVCAAMNWYSNRCAVRPRTQRRVRNGCDSWGSAMRKPWGRSVAWPPTTGLIFMTSGKPRTGIRFAAALLAILTTGMARAASRPWTVPMLLKTLAHTVTHKVRFIEVNHLASLRRPVQAHGTLQYEKPDTLIMTQSAPRKAVYRIVGDRLFVNQARRGVPVSRYPGVIAMVSGFEGLLSGNYALLTHDFHARLQGDRKAWRLLLRPRLAALKRALVSVAISGHGARLAEIVTRAPNGDSSDMRILP</sequence>
<evidence type="ECO:0000313" key="2">
    <source>
        <dbReference type="Proteomes" id="UP000253250"/>
    </source>
</evidence>
<keyword evidence="2" id="KW-1185">Reference proteome</keyword>
<dbReference type="RefSeq" id="WP_114282732.1">
    <property type="nucleotide sequence ID" value="NZ_PSYR01000001.1"/>
</dbReference>
<dbReference type="Pfam" id="PF19574">
    <property type="entry name" value="LolA_3"/>
    <property type="match status" value="1"/>
</dbReference>
<reference evidence="1 2" key="1">
    <citation type="submission" date="2018-02" db="EMBL/GenBank/DDBJ databases">
        <title>Insights into the biology of acidophilic members of the Acidiferrobacteraceae family derived from comparative genomic analyses.</title>
        <authorList>
            <person name="Issotta F."/>
            <person name="Thyssen C."/>
            <person name="Mena C."/>
            <person name="Moya A."/>
            <person name="Bellenberg S."/>
            <person name="Sproer C."/>
            <person name="Covarrubias P.C."/>
            <person name="Sand W."/>
            <person name="Quatrini R."/>
            <person name="Vera M."/>
        </authorList>
    </citation>
    <scope>NUCLEOTIDE SEQUENCE [LARGE SCALE GENOMIC DNA]</scope>
    <source>
        <strain evidence="2">m-1</strain>
    </source>
</reference>
<dbReference type="OrthoDB" id="9808633at2"/>
<dbReference type="Gene3D" id="2.50.20.10">
    <property type="entry name" value="Lipoprotein localisation LolA/LolB/LppX"/>
    <property type="match status" value="1"/>
</dbReference>
<gene>
    <name evidence="1" type="ORF">C4900_06760</name>
</gene>
<accession>A0A368HM65</accession>
<evidence type="ECO:0008006" key="3">
    <source>
        <dbReference type="Google" id="ProtNLM"/>
    </source>
</evidence>
<dbReference type="Proteomes" id="UP000253250">
    <property type="component" value="Unassembled WGS sequence"/>
</dbReference>
<dbReference type="EMBL" id="PSYR01000001">
    <property type="protein sequence ID" value="RCN59390.1"/>
    <property type="molecule type" value="Genomic_DNA"/>
</dbReference>
<dbReference type="InterPro" id="IPR004564">
    <property type="entry name" value="OM_lipoprot_carrier_LolA-like"/>
</dbReference>
<dbReference type="AlphaFoldDB" id="A0A368HM65"/>
<proteinExistence type="predicted"/>
<comment type="caution">
    <text evidence="1">The sequence shown here is derived from an EMBL/GenBank/DDBJ whole genome shotgun (WGS) entry which is preliminary data.</text>
</comment>